<dbReference type="Proteomes" id="UP000289784">
    <property type="component" value="Unassembled WGS sequence"/>
</dbReference>
<keyword evidence="1" id="KW-1133">Transmembrane helix</keyword>
<dbReference type="RefSeq" id="WP_129469418.1">
    <property type="nucleotide sequence ID" value="NZ_SAWZ01000001.1"/>
</dbReference>
<evidence type="ECO:0000256" key="1">
    <source>
        <dbReference type="SAM" id="Phobius"/>
    </source>
</evidence>
<dbReference type="EMBL" id="SAWZ01000001">
    <property type="protein sequence ID" value="RXR08528.1"/>
    <property type="molecule type" value="Genomic_DNA"/>
</dbReference>
<accession>A0A4V1N1J6</accession>
<proteinExistence type="predicted"/>
<keyword evidence="3" id="KW-1185">Reference proteome</keyword>
<keyword evidence="1" id="KW-0472">Membrane</keyword>
<dbReference type="AlphaFoldDB" id="A0A4V1N1J6"/>
<dbReference type="NCBIfam" id="TIGR02532">
    <property type="entry name" value="IV_pilin_GFxxxE"/>
    <property type="match status" value="1"/>
</dbReference>
<evidence type="ECO:0000313" key="2">
    <source>
        <dbReference type="EMBL" id="RXR08528.1"/>
    </source>
</evidence>
<dbReference type="InterPro" id="IPR013362">
    <property type="entry name" value="Pilus_4_PilV"/>
</dbReference>
<protein>
    <submittedName>
        <fullName evidence="2">Type IV pilus modification protein PilV</fullName>
    </submittedName>
</protein>
<gene>
    <name evidence="2" type="primary">pilV</name>
    <name evidence="2" type="ORF">EPA99_01535</name>
</gene>
<keyword evidence="1" id="KW-0812">Transmembrane</keyword>
<reference evidence="2 3" key="1">
    <citation type="submission" date="2019-01" db="EMBL/GenBank/DDBJ databases">
        <title>Pseudoxanthomonas composti sp. nov., isolated from compost.</title>
        <authorList>
            <person name="Yang G."/>
        </authorList>
    </citation>
    <scope>NUCLEOTIDE SEQUENCE [LARGE SCALE GENOMIC DNA]</scope>
    <source>
        <strain evidence="2 3">GSS15</strain>
    </source>
</reference>
<evidence type="ECO:0000313" key="3">
    <source>
        <dbReference type="Proteomes" id="UP000289784"/>
    </source>
</evidence>
<dbReference type="Pfam" id="PF07963">
    <property type="entry name" value="N_methyl"/>
    <property type="match status" value="1"/>
</dbReference>
<dbReference type="InterPro" id="IPR012902">
    <property type="entry name" value="N_methyl_site"/>
</dbReference>
<dbReference type="PROSITE" id="PS00409">
    <property type="entry name" value="PROKAR_NTER_METHYL"/>
    <property type="match status" value="1"/>
</dbReference>
<feature type="transmembrane region" description="Helical" evidence="1">
    <location>
        <begin position="20"/>
        <end position="39"/>
    </location>
</feature>
<dbReference type="NCBIfam" id="TIGR02523">
    <property type="entry name" value="type_IV_pilV"/>
    <property type="match status" value="1"/>
</dbReference>
<comment type="caution">
    <text evidence="2">The sequence shown here is derived from an EMBL/GenBank/DDBJ whole genome shotgun (WGS) entry which is preliminary data.</text>
</comment>
<dbReference type="OrthoDB" id="5298127at2"/>
<name>A0A4V1N1J6_9GAMM</name>
<organism evidence="2 3">
    <name type="scientific">Pseudoxanthomonas composti</name>
    <dbReference type="NCBI Taxonomy" id="2137479"/>
    <lineage>
        <taxon>Bacteria</taxon>
        <taxon>Pseudomonadati</taxon>
        <taxon>Pseudomonadota</taxon>
        <taxon>Gammaproteobacteria</taxon>
        <taxon>Lysobacterales</taxon>
        <taxon>Lysobacteraceae</taxon>
        <taxon>Pseudoxanthomonas</taxon>
    </lineage>
</organism>
<sequence>MHSPVNLRSSARNQAGVTLLEVMISVLIMAVGMLGIAAMQTTSLRNTQSSMERSQAVIQSYSIIDAMRVNRVQARAGRYNTSGMACAVPEDDGSQSAADRHAWMTSLKNSMGNGAAGDTTTCGNINCTAAGVCTVIVQWDDQRGRDISGSASETQQVRTVVLL</sequence>